<gene>
    <name evidence="3" type="ORF">BT96DRAFT_826997</name>
</gene>
<proteinExistence type="inferred from homology"/>
<dbReference type="Proteomes" id="UP000799118">
    <property type="component" value="Unassembled WGS sequence"/>
</dbReference>
<dbReference type="PANTHER" id="PTHR16184">
    <property type="entry name" value="ELONGATOR COMPLEX PROTEIN 6"/>
    <property type="match status" value="1"/>
</dbReference>
<dbReference type="OrthoDB" id="9995306at2759"/>
<evidence type="ECO:0000256" key="1">
    <source>
        <dbReference type="ARBA" id="ARBA00005043"/>
    </source>
</evidence>
<evidence type="ECO:0008006" key="5">
    <source>
        <dbReference type="Google" id="ProtNLM"/>
    </source>
</evidence>
<accession>A0A6A4HCC9</accession>
<dbReference type="PANTHER" id="PTHR16184:SF6">
    <property type="entry name" value="ELONGATOR COMPLEX PROTEIN 6"/>
    <property type="match status" value="1"/>
</dbReference>
<sequence length="251" mass="27504">MFSPFDLPIPISILITDELSSPADFALHQYLISHIKEKKNSLQIVLSVSEGLTRWQSISAKSNIDLPKQIAAETFHLIDVTSALESDKVASGSTPPSPFHALYEQIVSLFEKNKAAGRDSDALVILDDISSLEWVGYSASDLCRLCRALRALCLKNQATLIIRHHLVQTSGEMDPLFRHLHALCMYHLDVQPLTSGRSGAVSGQIALHPGPNAFSTLPSLVKVRSRSAALQYRLTDGNAVFFERGSSRGVL</sequence>
<reference evidence="3" key="1">
    <citation type="journal article" date="2019" name="Environ. Microbiol.">
        <title>Fungal ecological strategies reflected in gene transcription - a case study of two litter decomposers.</title>
        <authorList>
            <person name="Barbi F."/>
            <person name="Kohler A."/>
            <person name="Barry K."/>
            <person name="Baskaran P."/>
            <person name="Daum C."/>
            <person name="Fauchery L."/>
            <person name="Ihrmark K."/>
            <person name="Kuo A."/>
            <person name="LaButti K."/>
            <person name="Lipzen A."/>
            <person name="Morin E."/>
            <person name="Grigoriev I.V."/>
            <person name="Henrissat B."/>
            <person name="Lindahl B."/>
            <person name="Martin F."/>
        </authorList>
    </citation>
    <scope>NUCLEOTIDE SEQUENCE</scope>
    <source>
        <strain evidence="3">JB14</strain>
    </source>
</reference>
<dbReference type="GO" id="GO:0002098">
    <property type="term" value="P:tRNA wobble uridine modification"/>
    <property type="evidence" value="ECO:0007669"/>
    <property type="project" value="InterPro"/>
</dbReference>
<dbReference type="InterPro" id="IPR018627">
    <property type="entry name" value="ELP6"/>
</dbReference>
<organism evidence="3 4">
    <name type="scientific">Gymnopus androsaceus JB14</name>
    <dbReference type="NCBI Taxonomy" id="1447944"/>
    <lineage>
        <taxon>Eukaryota</taxon>
        <taxon>Fungi</taxon>
        <taxon>Dikarya</taxon>
        <taxon>Basidiomycota</taxon>
        <taxon>Agaricomycotina</taxon>
        <taxon>Agaricomycetes</taxon>
        <taxon>Agaricomycetidae</taxon>
        <taxon>Agaricales</taxon>
        <taxon>Marasmiineae</taxon>
        <taxon>Omphalotaceae</taxon>
        <taxon>Gymnopus</taxon>
    </lineage>
</organism>
<dbReference type="InterPro" id="IPR027417">
    <property type="entry name" value="P-loop_NTPase"/>
</dbReference>
<dbReference type="EMBL" id="ML769540">
    <property type="protein sequence ID" value="KAE9394944.1"/>
    <property type="molecule type" value="Genomic_DNA"/>
</dbReference>
<dbReference type="Pfam" id="PF09807">
    <property type="entry name" value="ELP6"/>
    <property type="match status" value="1"/>
</dbReference>
<evidence type="ECO:0000256" key="2">
    <source>
        <dbReference type="ARBA" id="ARBA00008837"/>
    </source>
</evidence>
<name>A0A6A4HCC9_9AGAR</name>
<evidence type="ECO:0000313" key="3">
    <source>
        <dbReference type="EMBL" id="KAE9394944.1"/>
    </source>
</evidence>
<keyword evidence="4" id="KW-1185">Reference proteome</keyword>
<comment type="similarity">
    <text evidence="2">Belongs to the ELP6 family.</text>
</comment>
<dbReference type="Gene3D" id="3.40.50.300">
    <property type="entry name" value="P-loop containing nucleotide triphosphate hydrolases"/>
    <property type="match status" value="1"/>
</dbReference>
<dbReference type="GO" id="GO:0033588">
    <property type="term" value="C:elongator holoenzyme complex"/>
    <property type="evidence" value="ECO:0007669"/>
    <property type="project" value="InterPro"/>
</dbReference>
<comment type="pathway">
    <text evidence="1">tRNA modification; 5-methoxycarbonylmethyl-2-thiouridine-tRNA biosynthesis.</text>
</comment>
<dbReference type="CDD" id="cd19495">
    <property type="entry name" value="Elp6"/>
    <property type="match status" value="1"/>
</dbReference>
<dbReference type="UniPathway" id="UPA00988"/>
<evidence type="ECO:0000313" key="4">
    <source>
        <dbReference type="Proteomes" id="UP000799118"/>
    </source>
</evidence>
<protein>
    <recommendedName>
        <fullName evidence="5">Elongator complex protein 5</fullName>
    </recommendedName>
</protein>
<dbReference type="AlphaFoldDB" id="A0A6A4HCC9"/>